<proteinExistence type="predicted"/>
<protein>
    <submittedName>
        <fullName evidence="1">Uncharacterized protein</fullName>
    </submittedName>
</protein>
<accession>A0A7J7MB44</accession>
<comment type="caution">
    <text evidence="1">The sequence shown here is derived from an EMBL/GenBank/DDBJ whole genome shotgun (WGS) entry which is preliminary data.</text>
</comment>
<keyword evidence="2" id="KW-1185">Reference proteome</keyword>
<organism evidence="1 2">
    <name type="scientific">Kingdonia uniflora</name>
    <dbReference type="NCBI Taxonomy" id="39325"/>
    <lineage>
        <taxon>Eukaryota</taxon>
        <taxon>Viridiplantae</taxon>
        <taxon>Streptophyta</taxon>
        <taxon>Embryophyta</taxon>
        <taxon>Tracheophyta</taxon>
        <taxon>Spermatophyta</taxon>
        <taxon>Magnoliopsida</taxon>
        <taxon>Ranunculales</taxon>
        <taxon>Circaeasteraceae</taxon>
        <taxon>Kingdonia</taxon>
    </lineage>
</organism>
<dbReference type="EMBL" id="JACGCM010001659">
    <property type="protein sequence ID" value="KAF6152014.1"/>
    <property type="molecule type" value="Genomic_DNA"/>
</dbReference>
<gene>
    <name evidence="1" type="ORF">GIB67_010588</name>
</gene>
<sequence>MYDRRNKAIEWNQDDLVPRVKEHIAKMETFYGQYHPEGAGDGCHVAIGANVSILMKFRVSWIEYYSPYHRVSSYVETYKKAIYPIVVVMAEGPNVTNPTQVLAPQAAGPPVNPRPVNMRTWLDQLESKMQALGGIIDQVTTLEEQLDGFTDDQAHMGEHLITLEIIVEGNMATHLDQVTELSSKVNLPFKRMRSSYNDNKGKNGDTKLEIGETKGKARAEVGEQVRAGPRIPILGGSTTGHVTMVALPHRPCFRGV</sequence>
<reference evidence="1 2" key="1">
    <citation type="journal article" date="2020" name="IScience">
        <title>Genome Sequencing of the Endangered Kingdonia uniflora (Circaeasteraceae, Ranunculales) Reveals Potential Mechanisms of Evolutionary Specialization.</title>
        <authorList>
            <person name="Sun Y."/>
            <person name="Deng T."/>
            <person name="Zhang A."/>
            <person name="Moore M.J."/>
            <person name="Landis J.B."/>
            <person name="Lin N."/>
            <person name="Zhang H."/>
            <person name="Zhang X."/>
            <person name="Huang J."/>
            <person name="Zhang X."/>
            <person name="Sun H."/>
            <person name="Wang H."/>
        </authorList>
    </citation>
    <scope>NUCLEOTIDE SEQUENCE [LARGE SCALE GENOMIC DNA]</scope>
    <source>
        <strain evidence="1">TB1705</strain>
        <tissue evidence="1">Leaf</tissue>
    </source>
</reference>
<evidence type="ECO:0000313" key="2">
    <source>
        <dbReference type="Proteomes" id="UP000541444"/>
    </source>
</evidence>
<name>A0A7J7MB44_9MAGN</name>
<dbReference type="AlphaFoldDB" id="A0A7J7MB44"/>
<dbReference type="Proteomes" id="UP000541444">
    <property type="component" value="Unassembled WGS sequence"/>
</dbReference>
<evidence type="ECO:0000313" key="1">
    <source>
        <dbReference type="EMBL" id="KAF6152014.1"/>
    </source>
</evidence>